<protein>
    <recommendedName>
        <fullName evidence="4">Hydrogenase-4 component G</fullName>
    </recommendedName>
</protein>
<feature type="region of interest" description="Disordered" evidence="1">
    <location>
        <begin position="1"/>
        <end position="57"/>
    </location>
</feature>
<feature type="compositionally biased region" description="Basic and acidic residues" evidence="1">
    <location>
        <begin position="15"/>
        <end position="57"/>
    </location>
</feature>
<accession>A0A0C1QXN6</accession>
<dbReference type="RefSeq" id="WP_039645888.1">
    <property type="nucleotide sequence ID" value="NZ_JXBL01000001.1"/>
</dbReference>
<feature type="compositionally biased region" description="Gly residues" evidence="1">
    <location>
        <begin position="1"/>
        <end position="11"/>
    </location>
</feature>
<dbReference type="Proteomes" id="UP000031433">
    <property type="component" value="Unassembled WGS sequence"/>
</dbReference>
<evidence type="ECO:0000313" key="3">
    <source>
        <dbReference type="Proteomes" id="UP000031433"/>
    </source>
</evidence>
<evidence type="ECO:0008006" key="4">
    <source>
        <dbReference type="Google" id="ProtNLM"/>
    </source>
</evidence>
<name>A0A0C1QXN6_9BACT</name>
<gene>
    <name evidence="2" type="ORF">SE37_09790</name>
</gene>
<dbReference type="AlphaFoldDB" id="A0A0C1QXN6"/>
<proteinExistence type="predicted"/>
<evidence type="ECO:0000313" key="2">
    <source>
        <dbReference type="EMBL" id="KIE42901.1"/>
    </source>
</evidence>
<reference evidence="2 3" key="1">
    <citation type="submission" date="2015-01" db="EMBL/GenBank/DDBJ databases">
        <title>Genome sequence of the anaerobic bacterium Geobacter soli GSS01, a dissimilatory Fe(III) reducer from soil.</title>
        <authorList>
            <person name="Yang G."/>
            <person name="Zhou S."/>
        </authorList>
    </citation>
    <scope>NUCLEOTIDE SEQUENCE [LARGE SCALE GENOMIC DNA]</scope>
    <source>
        <strain evidence="2 3">GSS01</strain>
    </source>
</reference>
<sequence length="200" mass="21733">MVGGIGMGGVGSPHSAERDRRNDELLRGAERKGDKDVRNEVKDRVTIGESPGETREVTYGKPLDREQFLDSKFLMLRELVAKTFTEQGIATAIDAGGGKTVNLEDLTPDEAAKLVADDGYWGVEQTSDRIVEFAASLAGGDVALLEKIKEGVVKGFDMAKKDFGMELPEISRKTFEAVMRKLDEWAQQAGAKPEGEEAAT</sequence>
<evidence type="ECO:0000256" key="1">
    <source>
        <dbReference type="SAM" id="MobiDB-lite"/>
    </source>
</evidence>
<dbReference type="EMBL" id="JXBL01000001">
    <property type="protein sequence ID" value="KIE42901.1"/>
    <property type="molecule type" value="Genomic_DNA"/>
</dbReference>
<comment type="caution">
    <text evidence="2">The sequence shown here is derived from an EMBL/GenBank/DDBJ whole genome shotgun (WGS) entry which is preliminary data.</text>
</comment>
<keyword evidence="3" id="KW-1185">Reference proteome</keyword>
<organism evidence="2 3">
    <name type="scientific">Geobacter soli</name>
    <dbReference type="NCBI Taxonomy" id="1510391"/>
    <lineage>
        <taxon>Bacteria</taxon>
        <taxon>Pseudomonadati</taxon>
        <taxon>Thermodesulfobacteriota</taxon>
        <taxon>Desulfuromonadia</taxon>
        <taxon>Geobacterales</taxon>
        <taxon>Geobacteraceae</taxon>
        <taxon>Geobacter</taxon>
    </lineage>
</organism>